<feature type="transmembrane region" description="Helical" evidence="1">
    <location>
        <begin position="78"/>
        <end position="103"/>
    </location>
</feature>
<evidence type="ECO:0000313" key="3">
    <source>
        <dbReference type="Proteomes" id="UP000235703"/>
    </source>
</evidence>
<dbReference type="InterPro" id="IPR008407">
    <property type="entry name" value="Brnchd-chn_aa_trnsp_AzlD"/>
</dbReference>
<evidence type="ECO:0000313" key="2">
    <source>
        <dbReference type="EMBL" id="PMB98220.1"/>
    </source>
</evidence>
<dbReference type="AlphaFoldDB" id="A0A2N6PHR4"/>
<keyword evidence="3" id="KW-1185">Reference proteome</keyword>
<evidence type="ECO:0008006" key="4">
    <source>
        <dbReference type="Google" id="ProtNLM"/>
    </source>
</evidence>
<protein>
    <recommendedName>
        <fullName evidence="4">AzlD domain-containing protein</fullName>
    </recommendedName>
</protein>
<feature type="transmembrane region" description="Helical" evidence="1">
    <location>
        <begin position="47"/>
        <end position="66"/>
    </location>
</feature>
<sequence>MSPLVFLISLAGLAGGTYLLRLTGVRLGGMTRTAGPDETAPSPARTWLDRSAVVLIAAVALTTAVFDGQELADPARLIGVGAGVAALICRVPMLIAVIIAMAVTGGLRVSGLLG</sequence>
<organism evidence="2 3">
    <name type="scientific">Brevibacterium luteolum</name>
    <dbReference type="NCBI Taxonomy" id="199591"/>
    <lineage>
        <taxon>Bacteria</taxon>
        <taxon>Bacillati</taxon>
        <taxon>Actinomycetota</taxon>
        <taxon>Actinomycetes</taxon>
        <taxon>Micrococcales</taxon>
        <taxon>Brevibacteriaceae</taxon>
        <taxon>Brevibacterium</taxon>
    </lineage>
</organism>
<evidence type="ECO:0000256" key="1">
    <source>
        <dbReference type="SAM" id="Phobius"/>
    </source>
</evidence>
<dbReference type="OrthoDB" id="4879350at2"/>
<reference evidence="2 3" key="1">
    <citation type="submission" date="2017-09" db="EMBL/GenBank/DDBJ databases">
        <title>Bacterial strain isolated from the female urinary microbiota.</title>
        <authorList>
            <person name="Thomas-White K."/>
            <person name="Kumar N."/>
            <person name="Forster S."/>
            <person name="Putonti C."/>
            <person name="Lawley T."/>
            <person name="Wolfe A.J."/>
        </authorList>
    </citation>
    <scope>NUCLEOTIDE SEQUENCE [LARGE SCALE GENOMIC DNA]</scope>
    <source>
        <strain evidence="2 3">UMB0680</strain>
    </source>
</reference>
<keyword evidence="1" id="KW-0812">Transmembrane</keyword>
<proteinExistence type="predicted"/>
<keyword evidence="1" id="KW-0472">Membrane</keyword>
<name>A0A2N6PHR4_9MICO</name>
<gene>
    <name evidence="2" type="ORF">CJ198_07585</name>
</gene>
<accession>A0A2N6PHR4</accession>
<keyword evidence="1" id="KW-1133">Transmembrane helix</keyword>
<dbReference type="Proteomes" id="UP000235703">
    <property type="component" value="Unassembled WGS sequence"/>
</dbReference>
<dbReference type="Pfam" id="PF05437">
    <property type="entry name" value="AzlD"/>
    <property type="match status" value="1"/>
</dbReference>
<dbReference type="RefSeq" id="WP_102162016.1">
    <property type="nucleotide sequence ID" value="NZ_PNFZ01000003.1"/>
</dbReference>
<comment type="caution">
    <text evidence="2">The sequence shown here is derived from an EMBL/GenBank/DDBJ whole genome shotgun (WGS) entry which is preliminary data.</text>
</comment>
<dbReference type="EMBL" id="PNFZ01000003">
    <property type="protein sequence ID" value="PMB98220.1"/>
    <property type="molecule type" value="Genomic_DNA"/>
</dbReference>